<evidence type="ECO:0000256" key="7">
    <source>
        <dbReference type="SAM" id="Phobius"/>
    </source>
</evidence>
<dbReference type="Pfam" id="PF08478">
    <property type="entry name" value="POTRA_1"/>
    <property type="match status" value="1"/>
</dbReference>
<evidence type="ECO:0000256" key="5">
    <source>
        <dbReference type="ARBA" id="ARBA00023306"/>
    </source>
</evidence>
<evidence type="ECO:0000256" key="4">
    <source>
        <dbReference type="ARBA" id="ARBA00022989"/>
    </source>
</evidence>
<feature type="region of interest" description="Disordered" evidence="6">
    <location>
        <begin position="1"/>
        <end position="122"/>
    </location>
</feature>
<dbReference type="InterPro" id="IPR013685">
    <property type="entry name" value="POTRA_FtsQ_type"/>
</dbReference>
<keyword evidence="2" id="KW-0132">Cell division</keyword>
<evidence type="ECO:0000256" key="3">
    <source>
        <dbReference type="ARBA" id="ARBA00022692"/>
    </source>
</evidence>
<keyword evidence="7" id="KW-0472">Membrane</keyword>
<feature type="transmembrane region" description="Helical" evidence="7">
    <location>
        <begin position="142"/>
        <end position="161"/>
    </location>
</feature>
<dbReference type="InterPro" id="IPR005548">
    <property type="entry name" value="Cell_div_FtsQ/DivIB_C"/>
</dbReference>
<accession>A0ABQ2B565</accession>
<sequence length="359" mass="37605">MRPPPRPRKTSRAEASGPGSSGTGKSGVERSGSRPATGATPRAAARPSTAGGGRSATATATRTAAAARPTDARKTDARKTDERKTGERQTGAASASGRASARTTELAVGPATEERPARVSTAMADRLAERSAMRRHRTWRRVVAWVLVLAVLAGLAVGAFWSPVLALERDDVVVTGEGRTVDPDAVREVVEAAAGTPLPRLDTVALREQILDLHGVKDVSLARAWPHGLRVTLTARVPVAAVPDDGGYVVLDSEGVRLGTRPSAPSGLAEVAVPLDDVLALQAALHVLAALPPRVERSVEQVGARTQDAVETVLDDGTTVRWGSSEQMALKVEAMRTVRKLDPDATTIDVSSPELPVSR</sequence>
<evidence type="ECO:0000313" key="10">
    <source>
        <dbReference type="EMBL" id="GGI07937.1"/>
    </source>
</evidence>
<feature type="compositionally biased region" description="Low complexity" evidence="6">
    <location>
        <begin position="33"/>
        <end position="69"/>
    </location>
</feature>
<evidence type="ECO:0000256" key="1">
    <source>
        <dbReference type="ARBA" id="ARBA00022475"/>
    </source>
</evidence>
<dbReference type="Pfam" id="PF03799">
    <property type="entry name" value="FtsQ_DivIB_C"/>
    <property type="match status" value="1"/>
</dbReference>
<keyword evidence="5" id="KW-0131">Cell cycle</keyword>
<keyword evidence="11" id="KW-1185">Reference proteome</keyword>
<name>A0ABQ2B565_9MICO</name>
<keyword evidence="3 7" id="KW-0812">Transmembrane</keyword>
<evidence type="ECO:0000259" key="9">
    <source>
        <dbReference type="Pfam" id="PF08478"/>
    </source>
</evidence>
<feature type="compositionally biased region" description="Basic and acidic residues" evidence="6">
    <location>
        <begin position="70"/>
        <end position="87"/>
    </location>
</feature>
<dbReference type="InterPro" id="IPR050487">
    <property type="entry name" value="FtsQ_DivIB"/>
</dbReference>
<evidence type="ECO:0000313" key="11">
    <source>
        <dbReference type="Proteomes" id="UP000632535"/>
    </source>
</evidence>
<dbReference type="PANTHER" id="PTHR37820:SF1">
    <property type="entry name" value="CELL DIVISION PROTEIN FTSQ"/>
    <property type="match status" value="1"/>
</dbReference>
<feature type="domain" description="Cell division protein FtsQ/DivIB C-terminal" evidence="8">
    <location>
        <begin position="242"/>
        <end position="341"/>
    </location>
</feature>
<dbReference type="PANTHER" id="PTHR37820">
    <property type="entry name" value="CELL DIVISION PROTEIN DIVIB"/>
    <property type="match status" value="1"/>
</dbReference>
<feature type="compositionally biased region" description="Basic residues" evidence="6">
    <location>
        <begin position="1"/>
        <end position="10"/>
    </location>
</feature>
<keyword evidence="1" id="KW-1003">Cell membrane</keyword>
<evidence type="ECO:0008006" key="12">
    <source>
        <dbReference type="Google" id="ProtNLM"/>
    </source>
</evidence>
<evidence type="ECO:0000256" key="6">
    <source>
        <dbReference type="SAM" id="MobiDB-lite"/>
    </source>
</evidence>
<evidence type="ECO:0000256" key="2">
    <source>
        <dbReference type="ARBA" id="ARBA00022618"/>
    </source>
</evidence>
<reference evidence="11" key="1">
    <citation type="journal article" date="2019" name="Int. J. Syst. Evol. Microbiol.">
        <title>The Global Catalogue of Microorganisms (GCM) 10K type strain sequencing project: providing services to taxonomists for standard genome sequencing and annotation.</title>
        <authorList>
            <consortium name="The Broad Institute Genomics Platform"/>
            <consortium name="The Broad Institute Genome Sequencing Center for Infectious Disease"/>
            <person name="Wu L."/>
            <person name="Ma J."/>
        </authorList>
    </citation>
    <scope>NUCLEOTIDE SEQUENCE [LARGE SCALE GENOMIC DNA]</scope>
    <source>
        <strain evidence="11">CCM 8653</strain>
    </source>
</reference>
<evidence type="ECO:0000259" key="8">
    <source>
        <dbReference type="Pfam" id="PF03799"/>
    </source>
</evidence>
<feature type="compositionally biased region" description="Low complexity" evidence="6">
    <location>
        <begin position="90"/>
        <end position="104"/>
    </location>
</feature>
<keyword evidence="4 7" id="KW-1133">Transmembrane helix</keyword>
<feature type="domain" description="POTRA" evidence="9">
    <location>
        <begin position="171"/>
        <end position="234"/>
    </location>
</feature>
<dbReference type="RefSeq" id="WP_188523401.1">
    <property type="nucleotide sequence ID" value="NZ_BMDG01000005.1"/>
</dbReference>
<dbReference type="Gene3D" id="3.10.20.310">
    <property type="entry name" value="membrane protein fhac"/>
    <property type="match status" value="1"/>
</dbReference>
<gene>
    <name evidence="10" type="ORF">GCM10007368_18670</name>
</gene>
<dbReference type="Proteomes" id="UP000632535">
    <property type="component" value="Unassembled WGS sequence"/>
</dbReference>
<comment type="caution">
    <text evidence="10">The sequence shown here is derived from an EMBL/GenBank/DDBJ whole genome shotgun (WGS) entry which is preliminary data.</text>
</comment>
<dbReference type="EMBL" id="BMDG01000005">
    <property type="protein sequence ID" value="GGI07937.1"/>
    <property type="molecule type" value="Genomic_DNA"/>
</dbReference>
<proteinExistence type="predicted"/>
<protein>
    <recommendedName>
        <fullName evidence="12">Cell division protein FtsQ</fullName>
    </recommendedName>
</protein>
<organism evidence="10 11">
    <name type="scientific">Isoptericola cucumis</name>
    <dbReference type="NCBI Taxonomy" id="1776856"/>
    <lineage>
        <taxon>Bacteria</taxon>
        <taxon>Bacillati</taxon>
        <taxon>Actinomycetota</taxon>
        <taxon>Actinomycetes</taxon>
        <taxon>Micrococcales</taxon>
        <taxon>Promicromonosporaceae</taxon>
        <taxon>Isoptericola</taxon>
    </lineage>
</organism>